<dbReference type="PANTHER" id="PTHR12815">
    <property type="entry name" value="SORTING AND ASSEMBLY MACHINERY SAMM50 PROTEIN FAMILY MEMBER"/>
    <property type="match status" value="1"/>
</dbReference>
<feature type="domain" description="Bacterial surface antigen (D15)" evidence="4">
    <location>
        <begin position="148"/>
        <end position="346"/>
    </location>
</feature>
<dbReference type="Gene3D" id="2.40.160.50">
    <property type="entry name" value="membrane protein fhac: a member of the omp85/tpsb transporter family"/>
    <property type="match status" value="1"/>
</dbReference>
<evidence type="ECO:0000256" key="1">
    <source>
        <dbReference type="ARBA" id="ARBA00022805"/>
    </source>
</evidence>
<protein>
    <recommendedName>
        <fullName evidence="4">Bacterial surface antigen (D15) domain-containing protein</fullName>
    </recommendedName>
</protein>
<dbReference type="Pfam" id="PF01103">
    <property type="entry name" value="Omp85"/>
    <property type="match status" value="1"/>
</dbReference>
<dbReference type="InterPro" id="IPR039910">
    <property type="entry name" value="D15-like"/>
</dbReference>
<name>A0AAV6XAK0_9LAMI</name>
<dbReference type="GO" id="GO:0045037">
    <property type="term" value="P:protein import into chloroplast stroma"/>
    <property type="evidence" value="ECO:0007669"/>
    <property type="project" value="TreeGrafter"/>
</dbReference>
<proteinExistence type="predicted"/>
<dbReference type="GO" id="GO:0009658">
    <property type="term" value="P:chloroplast organization"/>
    <property type="evidence" value="ECO:0007669"/>
    <property type="project" value="TreeGrafter"/>
</dbReference>
<comment type="subcellular location">
    <subcellularLocation>
        <location evidence="3">Plastid</location>
        <location evidence="3">Chloroplast outer membrane</location>
    </subcellularLocation>
</comment>
<reference evidence="5" key="1">
    <citation type="submission" date="2019-10" db="EMBL/GenBank/DDBJ databases">
        <authorList>
            <person name="Zhang R."/>
            <person name="Pan Y."/>
            <person name="Wang J."/>
            <person name="Ma R."/>
            <person name="Yu S."/>
        </authorList>
    </citation>
    <scope>NUCLEOTIDE SEQUENCE</scope>
    <source>
        <strain evidence="5">LA-IB0</strain>
        <tissue evidence="5">Leaf</tissue>
    </source>
</reference>
<keyword evidence="1" id="KW-0934">Plastid</keyword>
<dbReference type="PANTHER" id="PTHR12815:SF42">
    <property type="entry name" value="BACTERIAL SURFACE ANTIGEN (D15) DOMAIN-CONTAINING PROTEIN"/>
    <property type="match status" value="1"/>
</dbReference>
<dbReference type="Proteomes" id="UP000826271">
    <property type="component" value="Unassembled WGS sequence"/>
</dbReference>
<keyword evidence="6" id="KW-1185">Reference proteome</keyword>
<comment type="caution">
    <text evidence="5">The sequence shown here is derived from an EMBL/GenBank/DDBJ whole genome shotgun (WGS) entry which is preliminary data.</text>
</comment>
<dbReference type="InterPro" id="IPR000184">
    <property type="entry name" value="Bac_surfAg_D15"/>
</dbReference>
<dbReference type="EMBL" id="WHWC01000008">
    <property type="protein sequence ID" value="KAG8377446.1"/>
    <property type="molecule type" value="Genomic_DNA"/>
</dbReference>
<keyword evidence="2" id="KW-0472">Membrane</keyword>
<organism evidence="5 6">
    <name type="scientific">Buddleja alternifolia</name>
    <dbReference type="NCBI Taxonomy" id="168488"/>
    <lineage>
        <taxon>Eukaryota</taxon>
        <taxon>Viridiplantae</taxon>
        <taxon>Streptophyta</taxon>
        <taxon>Embryophyta</taxon>
        <taxon>Tracheophyta</taxon>
        <taxon>Spermatophyta</taxon>
        <taxon>Magnoliopsida</taxon>
        <taxon>eudicotyledons</taxon>
        <taxon>Gunneridae</taxon>
        <taxon>Pentapetalae</taxon>
        <taxon>asterids</taxon>
        <taxon>lamiids</taxon>
        <taxon>Lamiales</taxon>
        <taxon>Scrophulariaceae</taxon>
        <taxon>Buddlejeae</taxon>
        <taxon>Buddleja</taxon>
    </lineage>
</organism>
<accession>A0AAV6XAK0</accession>
<sequence length="374" mass="40968">MRNYLTQSLAAVTLQFSVEVHPAEVVSHTHPELNEGGEIVYHVVEGDITKLTIKFEDKLGNICQGNTNLGVINRVMPKEVEVGNPYNGGSLERAFGKLNSHNLFSNMCPGVDYQTPIWVDRAGIKDTIAEIQETNDERGQIASRGHRELANGEVRGDGPPTTLSGTGIDRMAFLQANLTRDNTKFVNRAIVGARDIFQVDQGVGIGSKNAFFNRHKISATRFIPLKKVKEGKGKVGPPSLVLHGPYGVCMGELPNHEATTIGGPHSVREYNMGEIGASRNKLELAAKVRVPVKENAYVYAFAEHGNDLGSSFGVKGNPTKSYMRKGHGSSYDDGIKIGQVRTEYAVDHNAEKDAFLVHFGDRICIIFYFLTSNN</sequence>
<evidence type="ECO:0000256" key="2">
    <source>
        <dbReference type="ARBA" id="ARBA00023136"/>
    </source>
</evidence>
<keyword evidence="1" id="KW-1002">Plastid outer membrane</keyword>
<evidence type="ECO:0000256" key="3">
    <source>
        <dbReference type="ARBA" id="ARBA00024013"/>
    </source>
</evidence>
<dbReference type="GO" id="GO:0009707">
    <property type="term" value="C:chloroplast outer membrane"/>
    <property type="evidence" value="ECO:0007669"/>
    <property type="project" value="UniProtKB-SubCell"/>
</dbReference>
<dbReference type="AlphaFoldDB" id="A0AAV6XAK0"/>
<evidence type="ECO:0000259" key="4">
    <source>
        <dbReference type="Pfam" id="PF01103"/>
    </source>
</evidence>
<gene>
    <name evidence="5" type="ORF">BUALT_Bualt08G0033700</name>
</gene>
<evidence type="ECO:0000313" key="5">
    <source>
        <dbReference type="EMBL" id="KAG8377446.1"/>
    </source>
</evidence>
<evidence type="ECO:0000313" key="6">
    <source>
        <dbReference type="Proteomes" id="UP000826271"/>
    </source>
</evidence>